<feature type="domain" description="Helicase C-terminal" evidence="7">
    <location>
        <begin position="513"/>
        <end position="671"/>
    </location>
</feature>
<dbReference type="PROSITE" id="PS51467">
    <property type="entry name" value="HARP"/>
    <property type="match status" value="1"/>
</dbReference>
<dbReference type="GO" id="GO:0005524">
    <property type="term" value="F:ATP binding"/>
    <property type="evidence" value="ECO:0007669"/>
    <property type="project" value="InterPro"/>
</dbReference>
<evidence type="ECO:0000259" key="8">
    <source>
        <dbReference type="PROSITE" id="PS51467"/>
    </source>
</evidence>
<name>A0AAV6VSJ7_9ARAC</name>
<dbReference type="PANTHER" id="PTHR45766:SF6">
    <property type="entry name" value="SWI_SNF-RELATED MATRIX-ASSOCIATED ACTIN-DEPENDENT REGULATOR OF CHROMATIN SUBFAMILY A-LIKE PROTEIN 1"/>
    <property type="match status" value="1"/>
</dbReference>
<accession>A0AAV6VSJ7</accession>
<dbReference type="PROSITE" id="PS51194">
    <property type="entry name" value="HELICASE_CTER"/>
    <property type="match status" value="1"/>
</dbReference>
<evidence type="ECO:0000256" key="4">
    <source>
        <dbReference type="PROSITE-ProRule" id="PRU00800"/>
    </source>
</evidence>
<proteinExistence type="inferred from homology"/>
<dbReference type="GO" id="GO:0043596">
    <property type="term" value="C:nuclear replication fork"/>
    <property type="evidence" value="ECO:0007669"/>
    <property type="project" value="TreeGrafter"/>
</dbReference>
<organism evidence="9 10">
    <name type="scientific">Oedothorax gibbosus</name>
    <dbReference type="NCBI Taxonomy" id="931172"/>
    <lineage>
        <taxon>Eukaryota</taxon>
        <taxon>Metazoa</taxon>
        <taxon>Ecdysozoa</taxon>
        <taxon>Arthropoda</taxon>
        <taxon>Chelicerata</taxon>
        <taxon>Arachnida</taxon>
        <taxon>Araneae</taxon>
        <taxon>Araneomorphae</taxon>
        <taxon>Entelegynae</taxon>
        <taxon>Araneoidea</taxon>
        <taxon>Linyphiidae</taxon>
        <taxon>Erigoninae</taxon>
        <taxon>Oedothorax</taxon>
    </lineage>
</organism>
<dbReference type="PROSITE" id="PS51192">
    <property type="entry name" value="HELICASE_ATP_BIND_1"/>
    <property type="match status" value="1"/>
</dbReference>
<dbReference type="SUPFAM" id="SSF52540">
    <property type="entry name" value="P-loop containing nucleoside triphosphate hydrolases"/>
    <property type="match status" value="2"/>
</dbReference>
<sequence>MSSLTEEQRRRIEENRRKALEKRAAASKPAVSSSTLTNKNTNNSGTTQFSNPAPVKTFQAAKVTASNSNTNSSFKQSSSLNANQFPKAPENRAVPVNSQIANAFYGPTKTFPSKTVSSVGTGNYLQNGKSNSSNDIIKGTCVLISRQRFTVDVKFHKELIEVFKSIPNRLYDMQTKKWNFPVKDHDKLISLVKPLHSEVILAPLPKVILNVFKSAPATRTIEDVDLSRLDPFMLKTLLPFQKEGVQFAVKHNGRVLIADDMGLGKTIQAIAVANYYSNDWPLLVVTPSSVRYSWEESFHNWLPSLDRQEVSVINSGKDHIPNNKVVLMSYDLLTKMKDSILKRKFKMIIFDESHFLKNPKSARTKAAQDIMKQMNRIVMLTGTPALSRPIELFTQISALGYRGFLSYVEYGVRYCNGKQNTWGWDFSGSSNMEELQILLEEILMIRRLKSDVIKQLPDKFRQMVVLDPSLVSTKSKVLKAMYNKMQAEDLKGMERRGALLEYFHETGEVKLKAVCQYVVDLLEGEKKFVCFAHHQNVLNGICRAIEEKKVDHIRIDGSVSSEQRKKLCDKFQLNDKCQVAVLSITSANCGITLTAASLVVFAELFWNPGILTQAEDRTHRIGQENSVVVQYLVAKGTADDEIWPLVQRKLDILNKAGLSKDNFKSADTIVQEDSAQLHLEDFWGNINESLKDENDESFECEVPEKRAKIEL</sequence>
<evidence type="ECO:0000256" key="5">
    <source>
        <dbReference type="SAM" id="MobiDB-lite"/>
    </source>
</evidence>
<dbReference type="InterPro" id="IPR001650">
    <property type="entry name" value="Helicase_C-like"/>
</dbReference>
<evidence type="ECO:0000259" key="6">
    <source>
        <dbReference type="PROSITE" id="PS51192"/>
    </source>
</evidence>
<dbReference type="CDD" id="cd18010">
    <property type="entry name" value="DEXHc_HARP_SMARCAL1"/>
    <property type="match status" value="1"/>
</dbReference>
<feature type="compositionally biased region" description="Low complexity" evidence="5">
    <location>
        <begin position="32"/>
        <end position="47"/>
    </location>
</feature>
<dbReference type="CDD" id="cd18793">
    <property type="entry name" value="SF2_C_SNF"/>
    <property type="match status" value="1"/>
</dbReference>
<dbReference type="InterPro" id="IPR049730">
    <property type="entry name" value="SNF2/RAD54-like_C"/>
</dbReference>
<dbReference type="InterPro" id="IPR000330">
    <property type="entry name" value="SNF2_N"/>
</dbReference>
<dbReference type="Proteomes" id="UP000827092">
    <property type="component" value="Unassembled WGS sequence"/>
</dbReference>
<comment type="similarity">
    <text evidence="4">Belongs to the SNF2/RAD54 helicase family. SMARCAL1 subfamily.</text>
</comment>
<dbReference type="Gene3D" id="3.40.50.300">
    <property type="entry name" value="P-loop containing nucleotide triphosphate hydrolases"/>
    <property type="match status" value="1"/>
</dbReference>
<dbReference type="FunFam" id="3.40.50.300:FF:003021">
    <property type="entry name" value="Uncharacterized protein (Fragment)"/>
    <property type="match status" value="1"/>
</dbReference>
<feature type="region of interest" description="Disordered" evidence="5">
    <location>
        <begin position="1"/>
        <end position="88"/>
    </location>
</feature>
<dbReference type="SMART" id="SM00490">
    <property type="entry name" value="HELICc"/>
    <property type="match status" value="1"/>
</dbReference>
<dbReference type="EMBL" id="JAFNEN010000036">
    <property type="protein sequence ID" value="KAG8198721.1"/>
    <property type="molecule type" value="Genomic_DNA"/>
</dbReference>
<keyword evidence="2" id="KW-0378">Hydrolase</keyword>
<reference evidence="9 10" key="1">
    <citation type="journal article" date="2022" name="Nat. Ecol. Evol.">
        <title>A masculinizing supergene underlies an exaggerated male reproductive morph in a spider.</title>
        <authorList>
            <person name="Hendrickx F."/>
            <person name="De Corte Z."/>
            <person name="Sonet G."/>
            <person name="Van Belleghem S.M."/>
            <person name="Kostlbacher S."/>
            <person name="Vangestel C."/>
        </authorList>
    </citation>
    <scope>NUCLEOTIDE SEQUENCE [LARGE SCALE GENOMIC DNA]</scope>
    <source>
        <strain evidence="9">W744_W776</strain>
    </source>
</reference>
<evidence type="ECO:0000256" key="1">
    <source>
        <dbReference type="ARBA" id="ARBA00004123"/>
    </source>
</evidence>
<dbReference type="InterPro" id="IPR014001">
    <property type="entry name" value="Helicase_ATP-bd"/>
</dbReference>
<feature type="domain" description="HARP" evidence="8">
    <location>
        <begin position="133"/>
        <end position="205"/>
    </location>
</feature>
<dbReference type="Pfam" id="PF00271">
    <property type="entry name" value="Helicase_C"/>
    <property type="match status" value="1"/>
</dbReference>
<keyword evidence="3" id="KW-0539">Nucleus</keyword>
<dbReference type="PANTHER" id="PTHR45766">
    <property type="entry name" value="DNA ANNEALING HELICASE AND ENDONUCLEASE ZRANB3 FAMILY MEMBER"/>
    <property type="match status" value="1"/>
</dbReference>
<evidence type="ECO:0000256" key="2">
    <source>
        <dbReference type="ARBA" id="ARBA00022801"/>
    </source>
</evidence>
<evidence type="ECO:0000313" key="9">
    <source>
        <dbReference type="EMBL" id="KAG8198721.1"/>
    </source>
</evidence>
<evidence type="ECO:0008006" key="11">
    <source>
        <dbReference type="Google" id="ProtNLM"/>
    </source>
</evidence>
<evidence type="ECO:0000313" key="10">
    <source>
        <dbReference type="Proteomes" id="UP000827092"/>
    </source>
</evidence>
<dbReference type="SMART" id="SM00487">
    <property type="entry name" value="DEXDc"/>
    <property type="match status" value="1"/>
</dbReference>
<gene>
    <name evidence="9" type="ORF">JTE90_023489</name>
</gene>
<feature type="compositionally biased region" description="Basic and acidic residues" evidence="5">
    <location>
        <begin position="1"/>
        <end position="24"/>
    </location>
</feature>
<protein>
    <recommendedName>
        <fullName evidence="11">SWI/SNF-related matrix-associated actin-dependent regulator of chromatin subfamily A-like protein 1</fullName>
    </recommendedName>
</protein>
<feature type="domain" description="Helicase ATP-binding" evidence="6">
    <location>
        <begin position="246"/>
        <end position="402"/>
    </location>
</feature>
<dbReference type="GO" id="GO:0016787">
    <property type="term" value="F:hydrolase activity"/>
    <property type="evidence" value="ECO:0007669"/>
    <property type="project" value="UniProtKB-KW"/>
</dbReference>
<dbReference type="GO" id="GO:0006281">
    <property type="term" value="P:DNA repair"/>
    <property type="evidence" value="ECO:0007669"/>
    <property type="project" value="TreeGrafter"/>
</dbReference>
<keyword evidence="10" id="KW-1185">Reference proteome</keyword>
<dbReference type="GO" id="GO:0031297">
    <property type="term" value="P:replication fork processing"/>
    <property type="evidence" value="ECO:0007669"/>
    <property type="project" value="TreeGrafter"/>
</dbReference>
<evidence type="ECO:0000259" key="7">
    <source>
        <dbReference type="PROSITE" id="PS51194"/>
    </source>
</evidence>
<dbReference type="InterPro" id="IPR038718">
    <property type="entry name" value="SNF2-like_sf"/>
</dbReference>
<dbReference type="Pfam" id="PF07443">
    <property type="entry name" value="HARP"/>
    <property type="match status" value="1"/>
</dbReference>
<evidence type="ECO:0000256" key="3">
    <source>
        <dbReference type="ARBA" id="ARBA00023242"/>
    </source>
</evidence>
<dbReference type="Pfam" id="PF00176">
    <property type="entry name" value="SNF2-rel_dom"/>
    <property type="match status" value="1"/>
</dbReference>
<feature type="compositionally biased region" description="Low complexity" evidence="5">
    <location>
        <begin position="66"/>
        <end position="83"/>
    </location>
</feature>
<dbReference type="InterPro" id="IPR010003">
    <property type="entry name" value="HARP_dom"/>
</dbReference>
<comment type="subcellular location">
    <subcellularLocation>
        <location evidence="1">Nucleus</location>
    </subcellularLocation>
</comment>
<dbReference type="InterPro" id="IPR027417">
    <property type="entry name" value="P-loop_NTPase"/>
</dbReference>
<dbReference type="AlphaFoldDB" id="A0AAV6VSJ7"/>
<dbReference type="Gene3D" id="3.40.50.10810">
    <property type="entry name" value="Tandem AAA-ATPase domain"/>
    <property type="match status" value="1"/>
</dbReference>
<comment type="caution">
    <text evidence="9">The sequence shown here is derived from an EMBL/GenBank/DDBJ whole genome shotgun (WGS) entry which is preliminary data.</text>
</comment>